<evidence type="ECO:0000256" key="1">
    <source>
        <dbReference type="ARBA" id="ARBA00022491"/>
    </source>
</evidence>
<dbReference type="InterPro" id="IPR046335">
    <property type="entry name" value="LacI/GalR-like_sensor"/>
</dbReference>
<name>A0AA46BQF0_9MICO</name>
<dbReference type="EMBL" id="UFYA01000001">
    <property type="protein sequence ID" value="STD15555.1"/>
    <property type="molecule type" value="Genomic_DNA"/>
</dbReference>
<feature type="domain" description="HTH lacI-type" evidence="5">
    <location>
        <begin position="4"/>
        <end position="58"/>
    </location>
</feature>
<evidence type="ECO:0000256" key="2">
    <source>
        <dbReference type="ARBA" id="ARBA00023015"/>
    </source>
</evidence>
<protein>
    <submittedName>
        <fullName evidence="6">Catabolite control protein</fullName>
    </submittedName>
</protein>
<comment type="caution">
    <text evidence="6">The sequence shown here is derived from an EMBL/GenBank/DDBJ whole genome shotgun (WGS) entry which is preliminary data.</text>
</comment>
<dbReference type="SUPFAM" id="SSF53822">
    <property type="entry name" value="Periplasmic binding protein-like I"/>
    <property type="match status" value="1"/>
</dbReference>
<dbReference type="Pfam" id="PF13377">
    <property type="entry name" value="Peripla_BP_3"/>
    <property type="match status" value="1"/>
</dbReference>
<keyword evidence="3" id="KW-0238">DNA-binding</keyword>
<keyword evidence="1" id="KW-0678">Repressor</keyword>
<dbReference type="InterPro" id="IPR010982">
    <property type="entry name" value="Lambda_DNA-bd_dom_sf"/>
</dbReference>
<organism evidence="6 7">
    <name type="scientific">Dermatophilus congolensis</name>
    <dbReference type="NCBI Taxonomy" id="1863"/>
    <lineage>
        <taxon>Bacteria</taxon>
        <taxon>Bacillati</taxon>
        <taxon>Actinomycetota</taxon>
        <taxon>Actinomycetes</taxon>
        <taxon>Micrococcales</taxon>
        <taxon>Dermatophilaceae</taxon>
        <taxon>Dermatophilus</taxon>
    </lineage>
</organism>
<dbReference type="PANTHER" id="PTHR30146:SF148">
    <property type="entry name" value="HTH-TYPE TRANSCRIPTIONAL REPRESSOR PURR-RELATED"/>
    <property type="match status" value="1"/>
</dbReference>
<gene>
    <name evidence="6" type="primary">ccpA</name>
    <name evidence="6" type="ORF">NCTC7915_02357</name>
</gene>
<dbReference type="SUPFAM" id="SSF47413">
    <property type="entry name" value="lambda repressor-like DNA-binding domains"/>
    <property type="match status" value="1"/>
</dbReference>
<dbReference type="InterPro" id="IPR028082">
    <property type="entry name" value="Peripla_BP_I"/>
</dbReference>
<sequence length="354" mass="37756">MGSVTMTTVAREAGVSVSTVSHVVNGTRPVAPETKRLVLEAMEKVGFTHRPVARSLAAGSTTTIGVAMSFLASIYGQELVAGIEEEALRHGMQLLFADTRDDAEREGRVIANLLAHHVAGMIIMPSPSWTGTALRLLNEHDTPFVVVDRHQDLDVDQVCVENEQASAAIVDHLLQIGHTRVGFIDGMAGLATSAERRDGYLLAHKRRGVPVDESLMVNGGSTEHDGRKAMQQLLAMPAGTAPTAVFVSNDAMSIGAVRALRQAGMRIPDDMALVCFDEFPWGDLLTPHLTTIAQPCYALGARAVQLLLRRLQQPEVPGRTIRLAGEISHGTSCGCRGISGGIVSPHAKAEAASR</sequence>
<dbReference type="Pfam" id="PF00356">
    <property type="entry name" value="LacI"/>
    <property type="match status" value="1"/>
</dbReference>
<evidence type="ECO:0000256" key="3">
    <source>
        <dbReference type="ARBA" id="ARBA00023125"/>
    </source>
</evidence>
<keyword evidence="4" id="KW-0804">Transcription</keyword>
<dbReference type="Gene3D" id="3.40.50.2300">
    <property type="match status" value="2"/>
</dbReference>
<dbReference type="InterPro" id="IPR000843">
    <property type="entry name" value="HTH_LacI"/>
</dbReference>
<dbReference type="CDD" id="cd06267">
    <property type="entry name" value="PBP1_LacI_sugar_binding-like"/>
    <property type="match status" value="1"/>
</dbReference>
<evidence type="ECO:0000313" key="7">
    <source>
        <dbReference type="Proteomes" id="UP000254118"/>
    </source>
</evidence>
<reference evidence="6 7" key="1">
    <citation type="submission" date="2018-06" db="EMBL/GenBank/DDBJ databases">
        <authorList>
            <consortium name="Pathogen Informatics"/>
            <person name="Doyle S."/>
        </authorList>
    </citation>
    <scope>NUCLEOTIDE SEQUENCE [LARGE SCALE GENOMIC DNA]</scope>
    <source>
        <strain evidence="6 7">NCTC7915</strain>
    </source>
</reference>
<dbReference type="SMART" id="SM00354">
    <property type="entry name" value="HTH_LACI"/>
    <property type="match status" value="1"/>
</dbReference>
<evidence type="ECO:0000256" key="4">
    <source>
        <dbReference type="ARBA" id="ARBA00023163"/>
    </source>
</evidence>
<dbReference type="PROSITE" id="PS50932">
    <property type="entry name" value="HTH_LACI_2"/>
    <property type="match status" value="1"/>
</dbReference>
<keyword evidence="2" id="KW-0805">Transcription regulation</keyword>
<proteinExistence type="predicted"/>
<dbReference type="Proteomes" id="UP000254118">
    <property type="component" value="Unassembled WGS sequence"/>
</dbReference>
<evidence type="ECO:0000313" key="6">
    <source>
        <dbReference type="EMBL" id="STD15555.1"/>
    </source>
</evidence>
<dbReference type="AlphaFoldDB" id="A0AA46BQF0"/>
<dbReference type="Gene3D" id="1.10.260.40">
    <property type="entry name" value="lambda repressor-like DNA-binding domains"/>
    <property type="match status" value="1"/>
</dbReference>
<dbReference type="PANTHER" id="PTHR30146">
    <property type="entry name" value="LACI-RELATED TRANSCRIPTIONAL REPRESSOR"/>
    <property type="match status" value="1"/>
</dbReference>
<dbReference type="RefSeq" id="WP_115032919.1">
    <property type="nucleotide sequence ID" value="NZ_JAAFNO010000001.1"/>
</dbReference>
<dbReference type="GO" id="GO:0003700">
    <property type="term" value="F:DNA-binding transcription factor activity"/>
    <property type="evidence" value="ECO:0007669"/>
    <property type="project" value="TreeGrafter"/>
</dbReference>
<evidence type="ECO:0000259" key="5">
    <source>
        <dbReference type="PROSITE" id="PS50932"/>
    </source>
</evidence>
<accession>A0AA46BQF0</accession>
<dbReference type="GO" id="GO:0000976">
    <property type="term" value="F:transcription cis-regulatory region binding"/>
    <property type="evidence" value="ECO:0007669"/>
    <property type="project" value="TreeGrafter"/>
</dbReference>